<keyword evidence="2" id="KW-1185">Reference proteome</keyword>
<dbReference type="Proteomes" id="UP001219518">
    <property type="component" value="Unassembled WGS sequence"/>
</dbReference>
<sequence length="197" mass="22055">MAVRRLVYHYSNVVIVLLALSCSEERYIKSAVGPYIVVLKNVYNCEAYEQLAWSIKARISHFKPAHPFEPTRITGNVTGTVPLDDSLVSSFILDRRSNNQWKENALVINFPKGTGCSSIFVNGPYIASLLGDLYSPSPCKVQPGFHTFADMPVKIQHPNVPVFAYGEYRLHFLLSNIGKTHEPLLCYSGEVNLIPKP</sequence>
<organism evidence="1 2">
    <name type="scientific">Frankliniella fusca</name>
    <dbReference type="NCBI Taxonomy" id="407009"/>
    <lineage>
        <taxon>Eukaryota</taxon>
        <taxon>Metazoa</taxon>
        <taxon>Ecdysozoa</taxon>
        <taxon>Arthropoda</taxon>
        <taxon>Hexapoda</taxon>
        <taxon>Insecta</taxon>
        <taxon>Pterygota</taxon>
        <taxon>Neoptera</taxon>
        <taxon>Paraneoptera</taxon>
        <taxon>Thysanoptera</taxon>
        <taxon>Terebrantia</taxon>
        <taxon>Thripoidea</taxon>
        <taxon>Thripidae</taxon>
        <taxon>Frankliniella</taxon>
    </lineage>
</organism>
<comment type="caution">
    <text evidence="1">The sequence shown here is derived from an EMBL/GenBank/DDBJ whole genome shotgun (WGS) entry which is preliminary data.</text>
</comment>
<protein>
    <submittedName>
        <fullName evidence="1">Serine carboxypeptidase-like 2</fullName>
    </submittedName>
</protein>
<dbReference type="AlphaFoldDB" id="A0AAE1HLK4"/>
<reference evidence="1" key="1">
    <citation type="submission" date="2021-07" db="EMBL/GenBank/DDBJ databases">
        <authorList>
            <person name="Catto M.A."/>
            <person name="Jacobson A."/>
            <person name="Kennedy G."/>
            <person name="Labadie P."/>
            <person name="Hunt B.G."/>
            <person name="Srinivasan R."/>
        </authorList>
    </citation>
    <scope>NUCLEOTIDE SEQUENCE</scope>
    <source>
        <strain evidence="1">PL_HMW_Pooled</strain>
        <tissue evidence="1">Head</tissue>
    </source>
</reference>
<keyword evidence="1" id="KW-0121">Carboxypeptidase</keyword>
<evidence type="ECO:0000313" key="1">
    <source>
        <dbReference type="EMBL" id="KAK3922891.1"/>
    </source>
</evidence>
<reference evidence="1" key="2">
    <citation type="journal article" date="2023" name="BMC Genomics">
        <title>Pest status, molecular evolution, and epigenetic factors derived from the genome assembly of Frankliniella fusca, a thysanopteran phytovirus vector.</title>
        <authorList>
            <person name="Catto M.A."/>
            <person name="Labadie P.E."/>
            <person name="Jacobson A.L."/>
            <person name="Kennedy G.G."/>
            <person name="Srinivasan R."/>
            <person name="Hunt B.G."/>
        </authorList>
    </citation>
    <scope>NUCLEOTIDE SEQUENCE</scope>
    <source>
        <strain evidence="1">PL_HMW_Pooled</strain>
    </source>
</reference>
<accession>A0AAE1HLK4</accession>
<proteinExistence type="predicted"/>
<dbReference type="GO" id="GO:0004180">
    <property type="term" value="F:carboxypeptidase activity"/>
    <property type="evidence" value="ECO:0007669"/>
    <property type="project" value="UniProtKB-KW"/>
</dbReference>
<dbReference type="PROSITE" id="PS51257">
    <property type="entry name" value="PROKAR_LIPOPROTEIN"/>
    <property type="match status" value="1"/>
</dbReference>
<dbReference type="EMBL" id="JAHWGI010001134">
    <property type="protein sequence ID" value="KAK3922891.1"/>
    <property type="molecule type" value="Genomic_DNA"/>
</dbReference>
<keyword evidence="1" id="KW-0645">Protease</keyword>
<name>A0AAE1HLK4_9NEOP</name>
<keyword evidence="1" id="KW-0378">Hydrolase</keyword>
<gene>
    <name evidence="1" type="ORF">KUF71_001550</name>
</gene>
<evidence type="ECO:0000313" key="2">
    <source>
        <dbReference type="Proteomes" id="UP001219518"/>
    </source>
</evidence>